<keyword evidence="1 5" id="KW-1003">Cell membrane</keyword>
<reference evidence="8" key="1">
    <citation type="submission" date="2015-06" db="EMBL/GenBank/DDBJ databases">
        <authorList>
            <person name="Urmite Genomes"/>
        </authorList>
    </citation>
    <scope>NUCLEOTIDE SEQUENCE [LARGE SCALE GENOMIC DNA]</scope>
    <source>
        <strain evidence="8">CSUR P1867</strain>
    </source>
</reference>
<sequence>MKNGWLKQLLDFAPLLVFFIFYKWQDIFYASGALIIATWISVGLTWLIFHKVEKAPLITAIVVTIFGSLTIFFHSADFIKWKVTAIYAIFAIVLIGMQLFTPKTLMERMLGKELSMPPANWKKLNIAWVIFFFACALGNIYVAFSLAEETWVNFKVFGLTILTFIFTIASVVYIWNNRLPEEQTKDETAENSEHKLSDDRVKQASKPTSHDAHSKSE</sequence>
<feature type="region of interest" description="Disordered" evidence="6">
    <location>
        <begin position="184"/>
        <end position="217"/>
    </location>
</feature>
<evidence type="ECO:0000256" key="4">
    <source>
        <dbReference type="ARBA" id="ARBA00023136"/>
    </source>
</evidence>
<feature type="transmembrane region" description="Helical" evidence="5">
    <location>
        <begin position="56"/>
        <end position="73"/>
    </location>
</feature>
<evidence type="ECO:0000313" key="7">
    <source>
        <dbReference type="EMBL" id="CRL58859.1"/>
    </source>
</evidence>
<evidence type="ECO:0000256" key="6">
    <source>
        <dbReference type="SAM" id="MobiDB-lite"/>
    </source>
</evidence>
<feature type="transmembrane region" description="Helical" evidence="5">
    <location>
        <begin position="85"/>
        <end position="105"/>
    </location>
</feature>
<dbReference type="InterPro" id="IPR006008">
    <property type="entry name" value="YciB"/>
</dbReference>
<dbReference type="PANTHER" id="PTHR36917">
    <property type="entry name" value="INTRACELLULAR SEPTATION PROTEIN A-RELATED"/>
    <property type="match status" value="1"/>
</dbReference>
<keyword evidence="5" id="KW-0997">Cell inner membrane</keyword>
<dbReference type="NCBIfam" id="TIGR00997">
    <property type="entry name" value="ispZ"/>
    <property type="match status" value="1"/>
</dbReference>
<dbReference type="Pfam" id="PF04279">
    <property type="entry name" value="IspA"/>
    <property type="match status" value="1"/>
</dbReference>
<name>A0A0G4PZN7_9GAMM</name>
<dbReference type="Proteomes" id="UP000183920">
    <property type="component" value="Unassembled WGS sequence"/>
</dbReference>
<feature type="transmembrane region" description="Helical" evidence="5">
    <location>
        <begin position="156"/>
        <end position="175"/>
    </location>
</feature>
<comment type="subcellular location">
    <subcellularLocation>
        <location evidence="5">Cell inner membrane</location>
        <topology evidence="5">Multi-pass membrane protein</topology>
    </subcellularLocation>
</comment>
<keyword evidence="3 5" id="KW-1133">Transmembrane helix</keyword>
<dbReference type="GO" id="GO:0005886">
    <property type="term" value="C:plasma membrane"/>
    <property type="evidence" value="ECO:0007669"/>
    <property type="project" value="UniProtKB-SubCell"/>
</dbReference>
<evidence type="ECO:0000256" key="1">
    <source>
        <dbReference type="ARBA" id="ARBA00022475"/>
    </source>
</evidence>
<comment type="similarity">
    <text evidence="5">Belongs to the YciB family.</text>
</comment>
<gene>
    <name evidence="5 7" type="primary">yciB</name>
    <name evidence="7" type="ORF">BN1804_00021</name>
</gene>
<dbReference type="HAMAP" id="MF_00189">
    <property type="entry name" value="YciB"/>
    <property type="match status" value="1"/>
</dbReference>
<feature type="transmembrane region" description="Helical" evidence="5">
    <location>
        <begin position="28"/>
        <end position="49"/>
    </location>
</feature>
<protein>
    <recommendedName>
        <fullName evidence="5">Inner membrane-spanning protein YciB</fullName>
    </recommendedName>
</protein>
<evidence type="ECO:0000256" key="3">
    <source>
        <dbReference type="ARBA" id="ARBA00022989"/>
    </source>
</evidence>
<feature type="transmembrane region" description="Helical" evidence="5">
    <location>
        <begin position="126"/>
        <end position="144"/>
    </location>
</feature>
<evidence type="ECO:0000256" key="5">
    <source>
        <dbReference type="HAMAP-Rule" id="MF_00189"/>
    </source>
</evidence>
<keyword evidence="2 5" id="KW-0812">Transmembrane</keyword>
<evidence type="ECO:0000313" key="8">
    <source>
        <dbReference type="Proteomes" id="UP000183920"/>
    </source>
</evidence>
<proteinExistence type="inferred from homology"/>
<dbReference type="PANTHER" id="PTHR36917:SF1">
    <property type="entry name" value="INNER MEMBRANE-SPANNING PROTEIN YCIB"/>
    <property type="match status" value="1"/>
</dbReference>
<dbReference type="EMBL" id="CVRY01000001">
    <property type="protein sequence ID" value="CRL58859.1"/>
    <property type="molecule type" value="Genomic_DNA"/>
</dbReference>
<evidence type="ECO:0000256" key="2">
    <source>
        <dbReference type="ARBA" id="ARBA00022692"/>
    </source>
</evidence>
<accession>A0A0G4PZN7</accession>
<keyword evidence="4 5" id="KW-0472">Membrane</keyword>
<dbReference type="AlphaFoldDB" id="A0A0G4PZN7"/>
<dbReference type="NCBIfam" id="NF001324">
    <property type="entry name" value="PRK00259.1-2"/>
    <property type="match status" value="1"/>
</dbReference>
<organism evidence="7 8">
    <name type="scientific">Proteus penneri</name>
    <dbReference type="NCBI Taxonomy" id="102862"/>
    <lineage>
        <taxon>Bacteria</taxon>
        <taxon>Pseudomonadati</taxon>
        <taxon>Pseudomonadota</taxon>
        <taxon>Gammaproteobacteria</taxon>
        <taxon>Enterobacterales</taxon>
        <taxon>Morganellaceae</taxon>
        <taxon>Proteus</taxon>
    </lineage>
</organism>
<comment type="function">
    <text evidence="5">Plays a role in cell envelope biogenesis, maintenance of cell envelope integrity and membrane homeostasis.</text>
</comment>